<dbReference type="PANTHER" id="PTHR33365">
    <property type="entry name" value="YALI0B05434P"/>
    <property type="match status" value="1"/>
</dbReference>
<evidence type="ECO:0000313" key="2">
    <source>
        <dbReference type="EMBL" id="KAE8394975.1"/>
    </source>
</evidence>
<keyword evidence="4" id="KW-1185">Reference proteome</keyword>
<comment type="similarity">
    <text evidence="1">Belongs to the ustYa family.</text>
</comment>
<dbReference type="Proteomes" id="UP000326877">
    <property type="component" value="Unassembled WGS sequence"/>
</dbReference>
<sequence length="259" mass="29545">MFKDCLAPKYQYLPPDGNPAPENWSGYRYLSHIAQFWREALIAGLCILSGVLLLERSQSPLNWRELVKGEAYTLTSEDTRWVQFQWMSEVYSSSDSGSTDAVNAAWDQIVPAHGIVAVDHEWAAKHNLPASMSLFSDRSKGVYIIDAYHQVHCLTVIRKTFTELANGQTPSIPTGHSRHCFDSLLQYIVCGTSGDTLLYTWGRNITGDRQVRKCIDWNSRKKWAKENTACYKDFDHPVRLIDHFNHCENDDDGIKLTGW</sequence>
<accession>A0A5N6FIZ6</accession>
<dbReference type="EMBL" id="ML735220">
    <property type="protein sequence ID" value="KAE8394975.1"/>
    <property type="molecule type" value="Genomic_DNA"/>
</dbReference>
<dbReference type="OMA" id="HCLRIVR"/>
<dbReference type="Pfam" id="PF11807">
    <property type="entry name" value="UstYa"/>
    <property type="match status" value="1"/>
</dbReference>
<accession>A0A8H6A0V5</accession>
<evidence type="ECO:0000313" key="4">
    <source>
        <dbReference type="Proteomes" id="UP000541154"/>
    </source>
</evidence>
<reference evidence="3 4" key="1">
    <citation type="submission" date="2019-04" db="EMBL/GenBank/DDBJ databases">
        <title>Aspergillus burnettii sp. nov., novel species from soil in southeast Queensland.</title>
        <authorList>
            <person name="Gilchrist C.L.M."/>
            <person name="Pitt J.I."/>
            <person name="Lange L."/>
            <person name="Lacey H.J."/>
            <person name="Vuong D."/>
            <person name="Midgley D.J."/>
            <person name="Greenfield P."/>
            <person name="Bradbury M."/>
            <person name="Lacey E."/>
            <person name="Busk P.K."/>
            <person name="Pilgaard B."/>
            <person name="Chooi Y.H."/>
            <person name="Piggott A.M."/>
        </authorList>
    </citation>
    <scope>NUCLEOTIDE SEQUENCE [LARGE SCALE GENOMIC DNA]</scope>
    <source>
        <strain evidence="3 4">FRR 5400</strain>
    </source>
</reference>
<gene>
    <name evidence="2" type="ORF">BDV23DRAFT_145978</name>
    <name evidence="3" type="ORF">ETB97_002378</name>
</gene>
<dbReference type="EMBL" id="SPNV01000151">
    <property type="protein sequence ID" value="KAF5859826.1"/>
    <property type="molecule type" value="Genomic_DNA"/>
</dbReference>
<dbReference type="OrthoDB" id="3687641at2759"/>
<name>A0A5N7CLJ7_PETAA</name>
<dbReference type="GO" id="GO:0043386">
    <property type="term" value="P:mycotoxin biosynthetic process"/>
    <property type="evidence" value="ECO:0007669"/>
    <property type="project" value="InterPro"/>
</dbReference>
<dbReference type="InterPro" id="IPR021765">
    <property type="entry name" value="UstYa-like"/>
</dbReference>
<dbReference type="AlphaFoldDB" id="A0A5N7CLJ7"/>
<dbReference type="Proteomes" id="UP000541154">
    <property type="component" value="Unassembled WGS sequence"/>
</dbReference>
<accession>A0A5N7CLJ7</accession>
<evidence type="ECO:0000313" key="3">
    <source>
        <dbReference type="EMBL" id="KAF5859826.1"/>
    </source>
</evidence>
<dbReference type="PANTHER" id="PTHR33365:SF6">
    <property type="entry name" value="OXIDASE USTYA"/>
    <property type="match status" value="1"/>
</dbReference>
<proteinExistence type="inferred from homology"/>
<evidence type="ECO:0000256" key="1">
    <source>
        <dbReference type="ARBA" id="ARBA00035112"/>
    </source>
</evidence>
<protein>
    <submittedName>
        <fullName evidence="2">Uncharacterized protein</fullName>
    </submittedName>
</protein>
<reference evidence="2" key="2">
    <citation type="submission" date="2019-04" db="EMBL/GenBank/DDBJ databases">
        <title>Friends and foes A comparative genomics studyof 23 Aspergillus species from section Flavi.</title>
        <authorList>
            <consortium name="DOE Joint Genome Institute"/>
            <person name="Kjaerbolling I."/>
            <person name="Vesth T."/>
            <person name="Frisvad J.C."/>
            <person name="Nybo J.L."/>
            <person name="Theobald S."/>
            <person name="Kildgaard S."/>
            <person name="Isbrandt T."/>
            <person name="Kuo A."/>
            <person name="Sato A."/>
            <person name="Lyhne E.K."/>
            <person name="Kogle M.E."/>
            <person name="Wiebenga A."/>
            <person name="Kun R.S."/>
            <person name="Lubbers R.J."/>
            <person name="Makela M.R."/>
            <person name="Barry K."/>
            <person name="Chovatia M."/>
            <person name="Clum A."/>
            <person name="Daum C."/>
            <person name="Haridas S."/>
            <person name="He G."/>
            <person name="LaButti K."/>
            <person name="Lipzen A."/>
            <person name="Mondo S."/>
            <person name="Riley R."/>
            <person name="Salamov A."/>
            <person name="Simmons B.A."/>
            <person name="Magnuson J.K."/>
            <person name="Henrissat B."/>
            <person name="Mortensen U.H."/>
            <person name="Larsen T.O."/>
            <person name="Devries R.P."/>
            <person name="Grigoriev I.V."/>
            <person name="Machida M."/>
            <person name="Baker S.E."/>
            <person name="Andersen M.R."/>
        </authorList>
    </citation>
    <scope>NUCLEOTIDE SEQUENCE [LARGE SCALE GENOMIC DNA]</scope>
    <source>
        <strain evidence="2">IBT 14317</strain>
    </source>
</reference>
<organism evidence="2">
    <name type="scientific">Petromyces alliaceus</name>
    <name type="common">Aspergillus alliaceus</name>
    <dbReference type="NCBI Taxonomy" id="209559"/>
    <lineage>
        <taxon>Eukaryota</taxon>
        <taxon>Fungi</taxon>
        <taxon>Dikarya</taxon>
        <taxon>Ascomycota</taxon>
        <taxon>Pezizomycotina</taxon>
        <taxon>Eurotiomycetes</taxon>
        <taxon>Eurotiomycetidae</taxon>
        <taxon>Eurotiales</taxon>
        <taxon>Aspergillaceae</taxon>
        <taxon>Aspergillus</taxon>
        <taxon>Aspergillus subgen. Circumdati</taxon>
    </lineage>
</organism>